<evidence type="ECO:0000313" key="8">
    <source>
        <dbReference type="Proteomes" id="UP000327468"/>
    </source>
</evidence>
<dbReference type="GO" id="GO:0005164">
    <property type="term" value="F:tumor necrosis factor receptor binding"/>
    <property type="evidence" value="ECO:0007669"/>
    <property type="project" value="InterPro"/>
</dbReference>
<name>A0A5N5NLI1_PANHP</name>
<dbReference type="OrthoDB" id="9936525at2759"/>
<dbReference type="AlphaFoldDB" id="A0A5N5NLI1"/>
<dbReference type="Proteomes" id="UP000327468">
    <property type="component" value="Chromosome 8"/>
</dbReference>
<feature type="transmembrane region" description="Helical" evidence="5">
    <location>
        <begin position="38"/>
        <end position="60"/>
    </location>
</feature>
<evidence type="ECO:0000256" key="3">
    <source>
        <dbReference type="ARBA" id="ARBA00022514"/>
    </source>
</evidence>
<evidence type="ECO:0000256" key="4">
    <source>
        <dbReference type="ARBA" id="ARBA00023136"/>
    </source>
</evidence>
<keyword evidence="4 5" id="KW-0472">Membrane</keyword>
<proteinExistence type="inferred from homology"/>
<dbReference type="GO" id="GO:0005615">
    <property type="term" value="C:extracellular space"/>
    <property type="evidence" value="ECO:0007669"/>
    <property type="project" value="UniProtKB-KW"/>
</dbReference>
<dbReference type="EMBL" id="VFJC01000009">
    <property type="protein sequence ID" value="KAB5567887.1"/>
    <property type="molecule type" value="Genomic_DNA"/>
</dbReference>
<dbReference type="PANTHER" id="PTHR11471:SF24">
    <property type="entry name" value="TUMOR NECROSIS FACTOR LIGAND SUPERFAMILY MEMBER 15"/>
    <property type="match status" value="1"/>
</dbReference>
<dbReference type="GO" id="GO:0006955">
    <property type="term" value="P:immune response"/>
    <property type="evidence" value="ECO:0007669"/>
    <property type="project" value="InterPro"/>
</dbReference>
<keyword evidence="5" id="KW-1133">Transmembrane helix</keyword>
<evidence type="ECO:0000256" key="1">
    <source>
        <dbReference type="ARBA" id="ARBA00004370"/>
    </source>
</evidence>
<comment type="similarity">
    <text evidence="2">Belongs to the tumor necrosis factor family.</text>
</comment>
<gene>
    <name evidence="7" type="ORF">PHYPO_G00237960</name>
</gene>
<dbReference type="PANTHER" id="PTHR11471">
    <property type="entry name" value="TUMOR NECROSIS FACTOR FAMILY MEMBER"/>
    <property type="match status" value="1"/>
</dbReference>
<evidence type="ECO:0000259" key="6">
    <source>
        <dbReference type="Pfam" id="PF00229"/>
    </source>
</evidence>
<comment type="subcellular location">
    <subcellularLocation>
        <location evidence="1">Membrane</location>
    </subcellularLocation>
</comment>
<reference evidence="7 8" key="1">
    <citation type="submission" date="2019-06" db="EMBL/GenBank/DDBJ databases">
        <title>A chromosome-scale genome assembly of the striped catfish, Pangasianodon hypophthalmus.</title>
        <authorList>
            <person name="Wen M."/>
            <person name="Zahm M."/>
            <person name="Roques C."/>
            <person name="Cabau C."/>
            <person name="Klopp C."/>
            <person name="Donnadieu C."/>
            <person name="Jouanno E."/>
            <person name="Avarre J.-C."/>
            <person name="Campet M."/>
            <person name="Ha T.T.T."/>
            <person name="Dugue R."/>
            <person name="Lampietro C."/>
            <person name="Louis A."/>
            <person name="Herpin A."/>
            <person name="Echchiki A."/>
            <person name="Berthelot C."/>
            <person name="Parey E."/>
            <person name="Roest-Crollius H."/>
            <person name="Braasch I."/>
            <person name="Postlethwait J."/>
            <person name="Bobe J."/>
            <person name="Montfort J."/>
            <person name="Bouchez O."/>
            <person name="Begum T."/>
            <person name="Schartl M."/>
            <person name="Guiguen Y."/>
        </authorList>
    </citation>
    <scope>NUCLEOTIDE SEQUENCE [LARGE SCALE GENOMIC DNA]</scope>
    <source>
        <strain evidence="7 8">Indonesia</strain>
        <tissue evidence="7">Blood</tissue>
    </source>
</reference>
<protein>
    <recommendedName>
        <fullName evidence="6">THD domain-containing protein</fullName>
    </recommendedName>
</protein>
<feature type="domain" description="THD" evidence="6">
    <location>
        <begin position="115"/>
        <end position="223"/>
    </location>
</feature>
<evidence type="ECO:0000256" key="5">
    <source>
        <dbReference type="SAM" id="Phobius"/>
    </source>
</evidence>
<organism evidence="7 8">
    <name type="scientific">Pangasianodon hypophthalmus</name>
    <name type="common">Striped catfish</name>
    <name type="synonym">Helicophagus hypophthalmus</name>
    <dbReference type="NCBI Taxonomy" id="310915"/>
    <lineage>
        <taxon>Eukaryota</taxon>
        <taxon>Metazoa</taxon>
        <taxon>Chordata</taxon>
        <taxon>Craniata</taxon>
        <taxon>Vertebrata</taxon>
        <taxon>Euteleostomi</taxon>
        <taxon>Actinopterygii</taxon>
        <taxon>Neopterygii</taxon>
        <taxon>Teleostei</taxon>
        <taxon>Ostariophysi</taxon>
        <taxon>Siluriformes</taxon>
        <taxon>Pangasiidae</taxon>
        <taxon>Pangasianodon</taxon>
    </lineage>
</organism>
<dbReference type="GO" id="GO:0016020">
    <property type="term" value="C:membrane"/>
    <property type="evidence" value="ECO:0007669"/>
    <property type="project" value="UniProtKB-SubCell"/>
</dbReference>
<keyword evidence="5" id="KW-0812">Transmembrane</keyword>
<sequence length="243" mass="27938">MEVKEERADGREVREAYTILVESDAIVRNKRALRREMCISRIVIFILLITCVAFCVILYIQQDHASKNTKNKEKANETCATFQPGNAEAHKVDDQTPPMASLSIHPNSMNPILTWQAHHKHMNDFCLEGPCESLVIPQDGKYRLGLQITYGEENPKEEQSHLAHNIVMYSDSYNDPMTILSVYETVYKKSTWLKSVYSEVIHVFSKGDRVKVQSDNAKLIDRSGQPWTKNFLTFQFVSKLRDL</sequence>
<evidence type="ECO:0000313" key="7">
    <source>
        <dbReference type="EMBL" id="KAB5567887.1"/>
    </source>
</evidence>
<keyword evidence="3" id="KW-0202">Cytokine</keyword>
<dbReference type="Gene3D" id="2.60.120.40">
    <property type="match status" value="1"/>
</dbReference>
<comment type="caution">
    <text evidence="7">The sequence shown here is derived from an EMBL/GenBank/DDBJ whole genome shotgun (WGS) entry which is preliminary data.</text>
</comment>
<dbReference type="SUPFAM" id="SSF49842">
    <property type="entry name" value="TNF-like"/>
    <property type="match status" value="1"/>
</dbReference>
<evidence type="ECO:0000256" key="2">
    <source>
        <dbReference type="ARBA" id="ARBA00008670"/>
    </source>
</evidence>
<dbReference type="GO" id="GO:0005125">
    <property type="term" value="F:cytokine activity"/>
    <property type="evidence" value="ECO:0007669"/>
    <property type="project" value="UniProtKB-KW"/>
</dbReference>
<dbReference type="InterPro" id="IPR008983">
    <property type="entry name" value="Tumour_necrosis_fac-like_dom"/>
</dbReference>
<dbReference type="InterPro" id="IPR006052">
    <property type="entry name" value="TNF_dom"/>
</dbReference>
<accession>A0A5N5NLI1</accession>
<dbReference type="Pfam" id="PF00229">
    <property type="entry name" value="TNF"/>
    <property type="match status" value="1"/>
</dbReference>
<keyword evidence="8" id="KW-1185">Reference proteome</keyword>